<evidence type="ECO:0000259" key="2">
    <source>
        <dbReference type="Pfam" id="PF00465"/>
    </source>
</evidence>
<evidence type="ECO:0000259" key="3">
    <source>
        <dbReference type="Pfam" id="PF25137"/>
    </source>
</evidence>
<proteinExistence type="predicted"/>
<evidence type="ECO:0000313" key="5">
    <source>
        <dbReference type="Proteomes" id="UP001207605"/>
    </source>
</evidence>
<sequence length="371" mass="41224">MKLFQQKTVINKCETAKEFAEAYQIGKGDFILASKSTYDAYFTPLGLDAHVEYKSEYGKGEPTDVMIDALIADYKASGCDRIIAIGGGGVIDMAKILVLEGEHTAEQVYRRQVPLKKAHTLIAVPTTCGAGSEVSNVSIAELTSIHSKMGLADDSIFADEAVLVPELLTKLPYSFFATSAIDAFIHAIESYVSPKATLYTRMFSNQAMEMILDGFQKIVEHGPEYRMEILDQFLIASDLAGVAFGNAGTGAVHAMSYPLSGEYHVAHGEANYLFLTAVFAEYQRVNPDGELKELNEHLAGLLHCEVDQVYVEIEKLLDKIIARKKLHEYGMTEDQIQSFAEGVEQNQQRLLNQSYVKFNVEQMVKIYRQLF</sequence>
<dbReference type="PANTHER" id="PTHR11496:SF83">
    <property type="entry name" value="HYDROXYACID-OXOACID TRANSHYDROGENASE, MITOCHONDRIAL"/>
    <property type="match status" value="1"/>
</dbReference>
<reference evidence="4 5" key="1">
    <citation type="journal article" date="2021" name="ISME Commun">
        <title>Automated analysis of genomic sequences facilitates high-throughput and comprehensive description of bacteria.</title>
        <authorList>
            <person name="Hitch T.C.A."/>
        </authorList>
    </citation>
    <scope>NUCLEOTIDE SEQUENCE [LARGE SCALE GENOMIC DNA]</scope>
    <source>
        <strain evidence="4 5">Sanger_02</strain>
    </source>
</reference>
<dbReference type="EMBL" id="JAOQJV010000010">
    <property type="protein sequence ID" value="MCU6700304.1"/>
    <property type="molecule type" value="Genomic_DNA"/>
</dbReference>
<comment type="caution">
    <text evidence="4">The sequence shown here is derived from an EMBL/GenBank/DDBJ whole genome shotgun (WGS) entry which is preliminary data.</text>
</comment>
<keyword evidence="5" id="KW-1185">Reference proteome</keyword>
<organism evidence="4 5">
    <name type="scientific">Dorea ammoniilytica</name>
    <dbReference type="NCBI Taxonomy" id="2981788"/>
    <lineage>
        <taxon>Bacteria</taxon>
        <taxon>Bacillati</taxon>
        <taxon>Bacillota</taxon>
        <taxon>Clostridia</taxon>
        <taxon>Lachnospirales</taxon>
        <taxon>Lachnospiraceae</taxon>
        <taxon>Dorea</taxon>
    </lineage>
</organism>
<dbReference type="SUPFAM" id="SSF56796">
    <property type="entry name" value="Dehydroquinate synthase-like"/>
    <property type="match status" value="1"/>
</dbReference>
<accession>A0ABT2S6U5</accession>
<dbReference type="PROSITE" id="PS00060">
    <property type="entry name" value="ADH_IRON_2"/>
    <property type="match status" value="1"/>
</dbReference>
<dbReference type="Gene3D" id="1.20.1090.10">
    <property type="entry name" value="Dehydroquinate synthase-like - alpha domain"/>
    <property type="match status" value="1"/>
</dbReference>
<dbReference type="PANTHER" id="PTHR11496">
    <property type="entry name" value="ALCOHOL DEHYDROGENASE"/>
    <property type="match status" value="1"/>
</dbReference>
<feature type="domain" description="Alcohol dehydrogenase iron-type/glycerol dehydrogenase GldA" evidence="2">
    <location>
        <begin position="30"/>
        <end position="163"/>
    </location>
</feature>
<evidence type="ECO:0000313" key="4">
    <source>
        <dbReference type="EMBL" id="MCU6700304.1"/>
    </source>
</evidence>
<dbReference type="InterPro" id="IPR039697">
    <property type="entry name" value="Alcohol_dehydrogenase_Fe"/>
</dbReference>
<dbReference type="CDD" id="cd14860">
    <property type="entry name" value="4HBD_NAD"/>
    <property type="match status" value="1"/>
</dbReference>
<name>A0ABT2S6U5_9FIRM</name>
<dbReference type="InterPro" id="IPR001670">
    <property type="entry name" value="ADH_Fe/GldA"/>
</dbReference>
<gene>
    <name evidence="4" type="ORF">OCV65_08690</name>
</gene>
<protein>
    <submittedName>
        <fullName evidence="4">4-hydroxybutyrate dehydrogenase</fullName>
    </submittedName>
</protein>
<dbReference type="InterPro" id="IPR018211">
    <property type="entry name" value="ADH_Fe_CS"/>
</dbReference>
<dbReference type="RefSeq" id="WP_262581720.1">
    <property type="nucleotide sequence ID" value="NZ_JAOQJV010000010.1"/>
</dbReference>
<dbReference type="Pfam" id="PF25137">
    <property type="entry name" value="ADH_Fe_C"/>
    <property type="match status" value="1"/>
</dbReference>
<dbReference type="Pfam" id="PF00465">
    <property type="entry name" value="Fe-ADH"/>
    <property type="match status" value="1"/>
</dbReference>
<evidence type="ECO:0000256" key="1">
    <source>
        <dbReference type="ARBA" id="ARBA00023002"/>
    </source>
</evidence>
<dbReference type="Proteomes" id="UP001207605">
    <property type="component" value="Unassembled WGS sequence"/>
</dbReference>
<feature type="domain" description="Fe-containing alcohol dehydrogenase-like C-terminal" evidence="3">
    <location>
        <begin position="177"/>
        <end position="370"/>
    </location>
</feature>
<keyword evidence="1" id="KW-0560">Oxidoreductase</keyword>
<dbReference type="InterPro" id="IPR056798">
    <property type="entry name" value="ADH_Fe_C"/>
</dbReference>
<dbReference type="Gene3D" id="3.40.50.1970">
    <property type="match status" value="1"/>
</dbReference>